<sequence>MLAVSVLAISHVAGVPFRRFRELLWARRGTMLIGLVLMLPVFLTGVDWIRWWVIISFDLSVVFLLYAATQPEVDRAPTRRTLTVFAVGVILLAVVPVGIIPGFGAPVPM</sequence>
<evidence type="ECO:0000256" key="1">
    <source>
        <dbReference type="SAM" id="Phobius"/>
    </source>
</evidence>
<dbReference type="RefSeq" id="WP_243072282.1">
    <property type="nucleotide sequence ID" value="NZ_JAIVFL010000001.1"/>
</dbReference>
<organism evidence="2 3">
    <name type="scientific">Candidatus Mycolicibacterium alkanivorans</name>
    <dbReference type="NCBI Taxonomy" id="2954114"/>
    <lineage>
        <taxon>Bacteria</taxon>
        <taxon>Bacillati</taxon>
        <taxon>Actinomycetota</taxon>
        <taxon>Actinomycetes</taxon>
        <taxon>Mycobacteriales</taxon>
        <taxon>Mycobacteriaceae</taxon>
        <taxon>Mycolicibacterium</taxon>
    </lineage>
</organism>
<comment type="caution">
    <text evidence="2">The sequence shown here is derived from an EMBL/GenBank/DDBJ whole genome shotgun (WGS) entry which is preliminary data.</text>
</comment>
<dbReference type="EMBL" id="JAIVFL010000001">
    <property type="protein sequence ID" value="MCI4676044.1"/>
    <property type="molecule type" value="Genomic_DNA"/>
</dbReference>
<accession>A0ABS9Z0G0</accession>
<name>A0ABS9Z0G0_9MYCO</name>
<proteinExistence type="predicted"/>
<keyword evidence="1" id="KW-0812">Transmembrane</keyword>
<reference evidence="2" key="1">
    <citation type="journal article" date="2022" name="ISME J.">
        <title>Identification of active gaseous-alkane degraders at natural gas seeps.</title>
        <authorList>
            <person name="Farhan Ul Haque M."/>
            <person name="Hernandez M."/>
            <person name="Crombie A.T."/>
            <person name="Murrell J.C."/>
        </authorList>
    </citation>
    <scope>NUCLEOTIDE SEQUENCE</scope>
    <source>
        <strain evidence="2">ANDR5</strain>
    </source>
</reference>
<keyword evidence="1" id="KW-0472">Membrane</keyword>
<evidence type="ECO:0000313" key="2">
    <source>
        <dbReference type="EMBL" id="MCI4676044.1"/>
    </source>
</evidence>
<feature type="transmembrane region" description="Helical" evidence="1">
    <location>
        <begin position="49"/>
        <end position="69"/>
    </location>
</feature>
<protein>
    <submittedName>
        <fullName evidence="2">Uncharacterized protein</fullName>
    </submittedName>
</protein>
<feature type="transmembrane region" description="Helical" evidence="1">
    <location>
        <begin position="81"/>
        <end position="103"/>
    </location>
</feature>
<evidence type="ECO:0000313" key="3">
    <source>
        <dbReference type="Proteomes" id="UP001139068"/>
    </source>
</evidence>
<keyword evidence="3" id="KW-1185">Reference proteome</keyword>
<gene>
    <name evidence="2" type="ORF">K9U37_14650</name>
</gene>
<keyword evidence="1" id="KW-1133">Transmembrane helix</keyword>
<feature type="transmembrane region" description="Helical" evidence="1">
    <location>
        <begin position="25"/>
        <end position="43"/>
    </location>
</feature>
<dbReference type="Proteomes" id="UP001139068">
    <property type="component" value="Unassembled WGS sequence"/>
</dbReference>